<comment type="caution">
    <text evidence="5">The sequence shown here is derived from an EMBL/GenBank/DDBJ whole genome shotgun (WGS) entry which is preliminary data.</text>
</comment>
<evidence type="ECO:0000256" key="3">
    <source>
        <dbReference type="ARBA" id="ARBA00023180"/>
    </source>
</evidence>
<evidence type="ECO:0000313" key="6">
    <source>
        <dbReference type="Proteomes" id="UP000606003"/>
    </source>
</evidence>
<evidence type="ECO:0000256" key="2">
    <source>
        <dbReference type="ARBA" id="ARBA00022679"/>
    </source>
</evidence>
<evidence type="ECO:0000256" key="1">
    <source>
        <dbReference type="ARBA" id="ARBA00022676"/>
    </source>
</evidence>
<gene>
    <name evidence="5" type="ORF">IC234_08460</name>
</gene>
<proteinExistence type="predicted"/>
<organism evidence="5 6">
    <name type="scientific">Hymenobacter armeniacus</name>
    <dbReference type="NCBI Taxonomy" id="2771358"/>
    <lineage>
        <taxon>Bacteria</taxon>
        <taxon>Pseudomonadati</taxon>
        <taxon>Bacteroidota</taxon>
        <taxon>Cytophagia</taxon>
        <taxon>Cytophagales</taxon>
        <taxon>Hymenobacteraceae</taxon>
        <taxon>Hymenobacter</taxon>
    </lineage>
</organism>
<keyword evidence="3" id="KW-0325">Glycoprotein</keyword>
<feature type="domain" description="Glycosyltransferase 61 catalytic" evidence="4">
    <location>
        <begin position="168"/>
        <end position="341"/>
    </location>
</feature>
<protein>
    <submittedName>
        <fullName evidence="5">Glycosyltransferase family 61 protein</fullName>
    </submittedName>
</protein>
<keyword evidence="1" id="KW-0328">Glycosyltransferase</keyword>
<dbReference type="Proteomes" id="UP000606003">
    <property type="component" value="Unassembled WGS sequence"/>
</dbReference>
<name>A0ABR8JW62_9BACT</name>
<dbReference type="EMBL" id="JACXAC010000002">
    <property type="protein sequence ID" value="MBD2722159.1"/>
    <property type="molecule type" value="Genomic_DNA"/>
</dbReference>
<dbReference type="Pfam" id="PF04577">
    <property type="entry name" value="Glyco_transf_61"/>
    <property type="match status" value="1"/>
</dbReference>
<accession>A0ABR8JW62</accession>
<dbReference type="InterPro" id="IPR049625">
    <property type="entry name" value="Glyco_transf_61_cat"/>
</dbReference>
<dbReference type="InterPro" id="IPR007657">
    <property type="entry name" value="Glycosyltransferase_61"/>
</dbReference>
<dbReference type="PANTHER" id="PTHR20961">
    <property type="entry name" value="GLYCOSYLTRANSFERASE"/>
    <property type="match status" value="1"/>
</dbReference>
<reference evidence="5 6" key="1">
    <citation type="submission" date="2020-09" db="EMBL/GenBank/DDBJ databases">
        <authorList>
            <person name="Kim M.K."/>
        </authorList>
    </citation>
    <scope>NUCLEOTIDE SEQUENCE [LARGE SCALE GENOMIC DNA]</scope>
    <source>
        <strain evidence="5 6">BT189</strain>
    </source>
</reference>
<keyword evidence="6" id="KW-1185">Reference proteome</keyword>
<evidence type="ECO:0000259" key="4">
    <source>
        <dbReference type="Pfam" id="PF04577"/>
    </source>
</evidence>
<evidence type="ECO:0000313" key="5">
    <source>
        <dbReference type="EMBL" id="MBD2722159.1"/>
    </source>
</evidence>
<sequence length="409" mass="45923">MPEILGRAQRRAGRLLRELLPHNDHYRPLGVHASSRALAATTDAVRYRPVVPAFTSRLVIPEGFYKAVSVYESTAHGKPRAEEAMPEAFVLELQGGRLYADNWDSVAVIAPDNYLVGDVSFQHNRLGWTLTAPEANNIFAQRYFLEPVRVPGTVLSLLSGGGAAMGNYYHWLIDSLPRLHLLREAGLFDEIDYFLVYDRKNQFVLDSLLHLGIADARIIDVTTHRHLQAERLLVTSPVRAGGRHSPPWVRQFLQQAYLPVPAGTRRFAARVYISRRDASMRRVLNEAQAEEILAGLGFKTYMLSDLSFIEKVALFSGAEAIVATVGAGMANLMFATPGTPVLELHPHTFVEPESMDTAYRVGLPYHWLTCRPSSERSTSYYHARHLDLFVDPRQLLNAVRRMLRQAGKV</sequence>
<keyword evidence="2" id="KW-0808">Transferase</keyword>